<evidence type="ECO:0000256" key="1">
    <source>
        <dbReference type="SAM" id="Phobius"/>
    </source>
</evidence>
<name>A0ABV6R286_9CAUL</name>
<organism evidence="2 3">
    <name type="scientific">Brevundimonas balnearis</name>
    <dbReference type="NCBI Taxonomy" id="1572858"/>
    <lineage>
        <taxon>Bacteria</taxon>
        <taxon>Pseudomonadati</taxon>
        <taxon>Pseudomonadota</taxon>
        <taxon>Alphaproteobacteria</taxon>
        <taxon>Caulobacterales</taxon>
        <taxon>Caulobacteraceae</taxon>
        <taxon>Brevundimonas</taxon>
    </lineage>
</organism>
<gene>
    <name evidence="2" type="ORF">ACFFGE_05345</name>
</gene>
<accession>A0ABV6R286</accession>
<dbReference type="EMBL" id="JBHLSW010000003">
    <property type="protein sequence ID" value="MFC0633304.1"/>
    <property type="molecule type" value="Genomic_DNA"/>
</dbReference>
<keyword evidence="1" id="KW-1133">Transmembrane helix</keyword>
<dbReference type="Proteomes" id="UP001589906">
    <property type="component" value="Unassembled WGS sequence"/>
</dbReference>
<evidence type="ECO:0000313" key="2">
    <source>
        <dbReference type="EMBL" id="MFC0633304.1"/>
    </source>
</evidence>
<dbReference type="RefSeq" id="WP_376835031.1">
    <property type="nucleotide sequence ID" value="NZ_JBHLSW010000003.1"/>
</dbReference>
<evidence type="ECO:0000313" key="3">
    <source>
        <dbReference type="Proteomes" id="UP001589906"/>
    </source>
</evidence>
<feature type="transmembrane region" description="Helical" evidence="1">
    <location>
        <begin position="6"/>
        <end position="30"/>
    </location>
</feature>
<evidence type="ECO:0008006" key="4">
    <source>
        <dbReference type="Google" id="ProtNLM"/>
    </source>
</evidence>
<keyword evidence="3" id="KW-1185">Reference proteome</keyword>
<proteinExistence type="predicted"/>
<keyword evidence="1" id="KW-0472">Membrane</keyword>
<keyword evidence="1" id="KW-0812">Transmembrane</keyword>
<protein>
    <recommendedName>
        <fullName evidence="4">DUF2730 family protein</fullName>
    </recommendedName>
</protein>
<comment type="caution">
    <text evidence="2">The sequence shown here is derived from an EMBL/GenBank/DDBJ whole genome shotgun (WGS) entry which is preliminary data.</text>
</comment>
<reference evidence="2 3" key="1">
    <citation type="submission" date="2024-09" db="EMBL/GenBank/DDBJ databases">
        <authorList>
            <person name="Sun Q."/>
            <person name="Mori K."/>
        </authorList>
    </citation>
    <scope>NUCLEOTIDE SEQUENCE [LARGE SCALE GENOMIC DNA]</scope>
    <source>
        <strain evidence="2 3">NCAIM B.02621</strain>
    </source>
</reference>
<sequence>MTPSAWIALAAFVLTLVFNGIALAIGYGVLKGTVSALAARVKVLEQEMGAITELKVAVGKIESKQDAMFEQLRDLAASVRWMREPAAPEPAPRRTRRSGE</sequence>